<evidence type="ECO:0000256" key="10">
    <source>
        <dbReference type="ARBA" id="ARBA00022967"/>
    </source>
</evidence>
<sequence length="675" mass="73333">MSKRAGIKLQKYGTLEVNREWPSFIKGGIIINIFKWANNHRELTNTVFSGILIILGLIFTWNNMETAASLTFIFAFLIGGYYSAKSGLIELFRDKHLNVDVLMILAAVGASLIGYWMEAALLIFIFSLAGSLEAMARERSRNAISELMNLTPEEARRYNADGGIDVVPTKELKIGDILQVPRGATIPIDGTLTADFGVINEASVTGESVPVEKARGTEVIGGTINEGELIDIEVAAEDEDTLFSKIVRLVDEAQSKPSRTAGFIEGIEDTYVKAVLLGVPLFILAVYIFLGWSMEESFYRGMVLLTVASPCALVASAAPATLSAISRAAKKGMVFKGGQAIDNVNQLKAIIFDKTGTLTVGKPEVVDAAYVNEDVRNMVDEVVKAAEFGSTHPIASAILRYLEETQKIEVDDIADITGKGFAVTHNGDVWKIGKRTYATENAGLSAAISNKTEMLEEQGNTVIFVSRNEEVLAYYSLEDRLKPESRMAIERLNNMGIQTIMVSGDNLRTAEHIAAKVGIKEVHANHMPDEKTERLEELREKYGTVGMVGDGINDAPALALADVGFAMGSGTDIAMETADVVLVQDDLKQIPFALGLSRKMKNIIVFNIVFALSVVILLIFANILQVINLPIGVLGHEGSTILVILNGLRLLNYKDRIHGEGVGDVSVSGRMEPET</sequence>
<dbReference type="Pfam" id="PF00122">
    <property type="entry name" value="E1-E2_ATPase"/>
    <property type="match status" value="1"/>
</dbReference>
<keyword evidence="17" id="KW-1185">Reference proteome</keyword>
<gene>
    <name evidence="16" type="ORF">SAMN05878391_1477</name>
</gene>
<evidence type="ECO:0000256" key="6">
    <source>
        <dbReference type="ARBA" id="ARBA00022723"/>
    </source>
</evidence>
<evidence type="ECO:0000256" key="1">
    <source>
        <dbReference type="ARBA" id="ARBA00004651"/>
    </source>
</evidence>
<keyword evidence="9" id="KW-0460">Magnesium</keyword>
<dbReference type="PRINTS" id="PR00119">
    <property type="entry name" value="CATATPASE"/>
</dbReference>
<dbReference type="SFLD" id="SFLDS00003">
    <property type="entry name" value="Haloacid_Dehalogenase"/>
    <property type="match status" value="1"/>
</dbReference>
<dbReference type="PANTHER" id="PTHR43079:SF1">
    <property type="entry name" value="CADMIUM_ZINC-TRANSPORTING ATPASE HMA1, CHLOROPLASTIC-RELATED"/>
    <property type="match status" value="1"/>
</dbReference>
<dbReference type="SFLD" id="SFLDF00027">
    <property type="entry name" value="p-type_atpase"/>
    <property type="match status" value="1"/>
</dbReference>
<evidence type="ECO:0000256" key="2">
    <source>
        <dbReference type="ARBA" id="ARBA00006024"/>
    </source>
</evidence>
<dbReference type="Pfam" id="PF00702">
    <property type="entry name" value="Hydrolase"/>
    <property type="match status" value="1"/>
</dbReference>
<dbReference type="InterPro" id="IPR059000">
    <property type="entry name" value="ATPase_P-type_domA"/>
</dbReference>
<dbReference type="AlphaFoldDB" id="A0A285UJ89"/>
<evidence type="ECO:0000256" key="12">
    <source>
        <dbReference type="ARBA" id="ARBA00023065"/>
    </source>
</evidence>
<dbReference type="InterPro" id="IPR023298">
    <property type="entry name" value="ATPase_P-typ_TM_dom_sf"/>
</dbReference>
<dbReference type="InterPro" id="IPR027256">
    <property type="entry name" value="P-typ_ATPase_IB"/>
</dbReference>
<evidence type="ECO:0000256" key="5">
    <source>
        <dbReference type="ARBA" id="ARBA00022692"/>
    </source>
</evidence>
<keyword evidence="6 14" id="KW-0479">Metal-binding</keyword>
<dbReference type="InterPro" id="IPR036412">
    <property type="entry name" value="HAD-like_sf"/>
</dbReference>
<dbReference type="GO" id="GO:0005524">
    <property type="term" value="F:ATP binding"/>
    <property type="evidence" value="ECO:0007669"/>
    <property type="project" value="UniProtKB-UniRule"/>
</dbReference>
<evidence type="ECO:0000256" key="14">
    <source>
        <dbReference type="RuleBase" id="RU362081"/>
    </source>
</evidence>
<feature type="domain" description="P-type ATPase A" evidence="15">
    <location>
        <begin position="150"/>
        <end position="250"/>
    </location>
</feature>
<organism evidence="16 17">
    <name type="scientific">Salinicoccus kekensis</name>
    <dbReference type="NCBI Taxonomy" id="714307"/>
    <lineage>
        <taxon>Bacteria</taxon>
        <taxon>Bacillati</taxon>
        <taxon>Bacillota</taxon>
        <taxon>Bacilli</taxon>
        <taxon>Bacillales</taxon>
        <taxon>Staphylococcaceae</taxon>
        <taxon>Salinicoccus</taxon>
    </lineage>
</organism>
<dbReference type="CDD" id="cd07551">
    <property type="entry name" value="P-type_ATPase_HM_ZosA_PfeT-like"/>
    <property type="match status" value="1"/>
</dbReference>
<dbReference type="Gene3D" id="3.40.1110.10">
    <property type="entry name" value="Calcium-transporting ATPase, cytoplasmic domain N"/>
    <property type="match status" value="1"/>
</dbReference>
<dbReference type="InterPro" id="IPR008250">
    <property type="entry name" value="ATPase_P-typ_transduc_dom_A_sf"/>
</dbReference>
<dbReference type="InterPro" id="IPR001757">
    <property type="entry name" value="P_typ_ATPase"/>
</dbReference>
<protein>
    <submittedName>
        <fullName evidence="16">Cd2+/Zn2+-exporting ATPase</fullName>
    </submittedName>
</protein>
<dbReference type="SUPFAM" id="SSF56784">
    <property type="entry name" value="HAD-like"/>
    <property type="match status" value="1"/>
</dbReference>
<dbReference type="SFLD" id="SFLDG00002">
    <property type="entry name" value="C1.7:_P-type_atpase_like"/>
    <property type="match status" value="1"/>
</dbReference>
<evidence type="ECO:0000256" key="3">
    <source>
        <dbReference type="ARBA" id="ARBA00022448"/>
    </source>
</evidence>
<keyword evidence="8 14" id="KW-0067">ATP-binding</keyword>
<dbReference type="PROSITE" id="PS00154">
    <property type="entry name" value="ATPASE_E1_E2"/>
    <property type="match status" value="1"/>
</dbReference>
<dbReference type="InterPro" id="IPR018303">
    <property type="entry name" value="ATPase_P-typ_P_site"/>
</dbReference>
<evidence type="ECO:0000256" key="11">
    <source>
        <dbReference type="ARBA" id="ARBA00022989"/>
    </source>
</evidence>
<dbReference type="Gene3D" id="3.40.50.1000">
    <property type="entry name" value="HAD superfamily/HAD-like"/>
    <property type="match status" value="1"/>
</dbReference>
<dbReference type="GO" id="GO:0019829">
    <property type="term" value="F:ATPase-coupled monoatomic cation transmembrane transporter activity"/>
    <property type="evidence" value="ECO:0007669"/>
    <property type="project" value="InterPro"/>
</dbReference>
<keyword evidence="14" id="KW-1003">Cell membrane</keyword>
<comment type="subcellular location">
    <subcellularLocation>
        <location evidence="1">Cell membrane</location>
        <topology evidence="1">Multi-pass membrane protein</topology>
    </subcellularLocation>
</comment>
<evidence type="ECO:0000313" key="16">
    <source>
        <dbReference type="EMBL" id="SOC41974.1"/>
    </source>
</evidence>
<dbReference type="NCBIfam" id="TIGR01525">
    <property type="entry name" value="ATPase-IB_hvy"/>
    <property type="match status" value="1"/>
</dbReference>
<keyword evidence="10" id="KW-1278">Translocase</keyword>
<comment type="similarity">
    <text evidence="2 14">Belongs to the cation transport ATPase (P-type) (TC 3.A.3) family. Type IB subfamily.</text>
</comment>
<dbReference type="OrthoDB" id="9813266at2"/>
<dbReference type="PRINTS" id="PR00941">
    <property type="entry name" value="CDATPASE"/>
</dbReference>
<dbReference type="RefSeq" id="WP_097040658.1">
    <property type="nucleotide sequence ID" value="NZ_OBQF01000003.1"/>
</dbReference>
<dbReference type="FunFam" id="2.70.150.10:FF:000002">
    <property type="entry name" value="Copper-transporting ATPase 1, putative"/>
    <property type="match status" value="1"/>
</dbReference>
<dbReference type="SUPFAM" id="SSF81665">
    <property type="entry name" value="Calcium ATPase, transmembrane domain M"/>
    <property type="match status" value="1"/>
</dbReference>
<feature type="transmembrane region" description="Helical" evidence="14">
    <location>
        <begin position="43"/>
        <end position="61"/>
    </location>
</feature>
<keyword evidence="3" id="KW-0813">Transport</keyword>
<keyword evidence="5 14" id="KW-0812">Transmembrane</keyword>
<evidence type="ECO:0000256" key="9">
    <source>
        <dbReference type="ARBA" id="ARBA00022842"/>
    </source>
</evidence>
<evidence type="ECO:0000256" key="8">
    <source>
        <dbReference type="ARBA" id="ARBA00022840"/>
    </source>
</evidence>
<dbReference type="InterPro" id="IPR044492">
    <property type="entry name" value="P_typ_ATPase_HD_dom"/>
</dbReference>
<name>A0A285UJ89_9STAP</name>
<feature type="transmembrane region" description="Helical" evidence="14">
    <location>
        <begin position="302"/>
        <end position="325"/>
    </location>
</feature>
<evidence type="ECO:0000259" key="15">
    <source>
        <dbReference type="Pfam" id="PF00122"/>
    </source>
</evidence>
<dbReference type="InterPro" id="IPR023214">
    <property type="entry name" value="HAD_sf"/>
</dbReference>
<feature type="transmembrane region" description="Helical" evidence="14">
    <location>
        <begin position="67"/>
        <end position="84"/>
    </location>
</feature>
<keyword evidence="12" id="KW-0406">Ion transport</keyword>
<evidence type="ECO:0000256" key="13">
    <source>
        <dbReference type="ARBA" id="ARBA00023136"/>
    </source>
</evidence>
<evidence type="ECO:0000256" key="4">
    <source>
        <dbReference type="ARBA" id="ARBA00022553"/>
    </source>
</evidence>
<evidence type="ECO:0000313" key="17">
    <source>
        <dbReference type="Proteomes" id="UP000219412"/>
    </source>
</evidence>
<dbReference type="Gene3D" id="2.70.150.10">
    <property type="entry name" value="Calcium-transporting ATPase, cytoplasmic transduction domain A"/>
    <property type="match status" value="1"/>
</dbReference>
<dbReference type="NCBIfam" id="TIGR01494">
    <property type="entry name" value="ATPase_P-type"/>
    <property type="match status" value="1"/>
</dbReference>
<accession>A0A285UJ89</accession>
<dbReference type="GO" id="GO:0005886">
    <property type="term" value="C:plasma membrane"/>
    <property type="evidence" value="ECO:0007669"/>
    <property type="project" value="UniProtKB-SubCell"/>
</dbReference>
<dbReference type="PANTHER" id="PTHR43079">
    <property type="entry name" value="PROBABLE CADMIUM/ZINC-TRANSPORTING ATPASE HMA1"/>
    <property type="match status" value="1"/>
</dbReference>
<feature type="transmembrane region" description="Helical" evidence="14">
    <location>
        <begin position="603"/>
        <end position="623"/>
    </location>
</feature>
<keyword evidence="4" id="KW-0597">Phosphoprotein</keyword>
<evidence type="ECO:0000256" key="7">
    <source>
        <dbReference type="ARBA" id="ARBA00022741"/>
    </source>
</evidence>
<feature type="transmembrane region" description="Helical" evidence="14">
    <location>
        <begin position="271"/>
        <end position="290"/>
    </location>
</feature>
<dbReference type="InterPro" id="IPR023299">
    <property type="entry name" value="ATPase_P-typ_cyto_dom_N"/>
</dbReference>
<dbReference type="Proteomes" id="UP000219412">
    <property type="component" value="Unassembled WGS sequence"/>
</dbReference>
<dbReference type="GO" id="GO:0016887">
    <property type="term" value="F:ATP hydrolysis activity"/>
    <property type="evidence" value="ECO:0007669"/>
    <property type="project" value="InterPro"/>
</dbReference>
<reference evidence="17" key="1">
    <citation type="submission" date="2017-08" db="EMBL/GenBank/DDBJ databases">
        <authorList>
            <person name="Varghese N."/>
            <person name="Submissions S."/>
        </authorList>
    </citation>
    <scope>NUCLEOTIDE SEQUENCE [LARGE SCALE GENOMIC DNA]</scope>
    <source>
        <strain evidence="17">DSM 23173</strain>
    </source>
</reference>
<dbReference type="InterPro" id="IPR051949">
    <property type="entry name" value="Cation_Transport_ATPase"/>
</dbReference>
<proteinExistence type="inferred from homology"/>
<keyword evidence="7 14" id="KW-0547">Nucleotide-binding</keyword>
<keyword evidence="11 14" id="KW-1133">Transmembrane helix</keyword>
<dbReference type="GO" id="GO:0046872">
    <property type="term" value="F:metal ion binding"/>
    <property type="evidence" value="ECO:0007669"/>
    <property type="project" value="UniProtKB-KW"/>
</dbReference>
<dbReference type="SUPFAM" id="SSF81653">
    <property type="entry name" value="Calcium ATPase, transduction domain A"/>
    <property type="match status" value="1"/>
</dbReference>
<dbReference type="EMBL" id="OBQF01000003">
    <property type="protein sequence ID" value="SOC41974.1"/>
    <property type="molecule type" value="Genomic_DNA"/>
</dbReference>
<keyword evidence="13 14" id="KW-0472">Membrane</keyword>